<evidence type="ECO:0000256" key="9">
    <source>
        <dbReference type="ARBA" id="ARBA00022777"/>
    </source>
</evidence>
<keyword evidence="9 13" id="KW-0418">Kinase</keyword>
<keyword evidence="7 13" id="KW-0791">Threonine biosynthesis</keyword>
<dbReference type="KEGG" id="crs:FQB35_01455"/>
<evidence type="ECO:0000259" key="15">
    <source>
        <dbReference type="Pfam" id="PF08544"/>
    </source>
</evidence>
<evidence type="ECO:0000256" key="5">
    <source>
        <dbReference type="ARBA" id="ARBA00022605"/>
    </source>
</evidence>
<dbReference type="Gene3D" id="3.30.230.10">
    <property type="match status" value="1"/>
</dbReference>
<keyword evidence="13" id="KW-0963">Cytoplasm</keyword>
<evidence type="ECO:0000259" key="14">
    <source>
        <dbReference type="Pfam" id="PF00288"/>
    </source>
</evidence>
<keyword evidence="17" id="KW-1185">Reference proteome</keyword>
<dbReference type="GO" id="GO:0004413">
    <property type="term" value="F:homoserine kinase activity"/>
    <property type="evidence" value="ECO:0007669"/>
    <property type="project" value="UniProtKB-UniRule"/>
</dbReference>
<protein>
    <recommendedName>
        <fullName evidence="4 13">Homoserine kinase</fullName>
        <shortName evidence="13">HK</shortName>
        <shortName evidence="13">HSK</shortName>
        <ecNumber evidence="3 13">2.7.1.39</ecNumber>
    </recommendedName>
</protein>
<evidence type="ECO:0000256" key="7">
    <source>
        <dbReference type="ARBA" id="ARBA00022697"/>
    </source>
</evidence>
<evidence type="ECO:0000256" key="10">
    <source>
        <dbReference type="ARBA" id="ARBA00022840"/>
    </source>
</evidence>
<dbReference type="EC" id="2.7.1.39" evidence="3 13"/>
<dbReference type="InterPro" id="IPR000870">
    <property type="entry name" value="Homoserine_kinase"/>
</dbReference>
<dbReference type="PRINTS" id="PR00958">
    <property type="entry name" value="HOMSERKINASE"/>
</dbReference>
<evidence type="ECO:0000256" key="13">
    <source>
        <dbReference type="HAMAP-Rule" id="MF_00384"/>
    </source>
</evidence>
<dbReference type="PIRSF" id="PIRSF000676">
    <property type="entry name" value="Homoser_kin"/>
    <property type="match status" value="1"/>
</dbReference>
<keyword evidence="10 13" id="KW-0067">ATP-binding</keyword>
<sequence>MFKVKVPATTANMGPGYDVMGMALTLYNEFEVQEKAYGIECIGFGDIPLEENLIYTSMNRALNMYGYKKDGLRIIAKEINIPISRGLGSSAACIIGGIMIANKLMDNILSKEDIIRIGTSIEGHPDNIVPAVTGGMTVSIYEEDEVIYSKVNVPKNLRFVVMIPKFTVSTHEARKVVPESYSKNDCIFNISRVAMLVASMNNGEIEKLRIATEDKVHQPYRSKLIPNIDKIFKHARYLGSKSEVISGSGSTLMVMIDKENIDFKEKMQGFLKNIQGSWQVRVLEVDTEGAKIL</sequence>
<dbReference type="SUPFAM" id="SSF55060">
    <property type="entry name" value="GHMP Kinase, C-terminal domain"/>
    <property type="match status" value="1"/>
</dbReference>
<comment type="function">
    <text evidence="12 13">Catalyzes the ATP-dependent phosphorylation of L-homoserine to L-homoserine phosphate.</text>
</comment>
<evidence type="ECO:0000256" key="4">
    <source>
        <dbReference type="ARBA" id="ARBA00017858"/>
    </source>
</evidence>
<dbReference type="Pfam" id="PF00288">
    <property type="entry name" value="GHMP_kinases_N"/>
    <property type="match status" value="1"/>
</dbReference>
<dbReference type="Pfam" id="PF08544">
    <property type="entry name" value="GHMP_kinases_C"/>
    <property type="match status" value="1"/>
</dbReference>
<dbReference type="InterPro" id="IPR014721">
    <property type="entry name" value="Ribsml_uS5_D2-typ_fold_subgr"/>
</dbReference>
<reference evidence="16 17" key="1">
    <citation type="submission" date="2019-07" db="EMBL/GenBank/DDBJ databases">
        <title>Complete genome of Crassaminicella thermophila SY095.</title>
        <authorList>
            <person name="Li X."/>
        </authorList>
    </citation>
    <scope>NUCLEOTIDE SEQUENCE [LARGE SCALE GENOMIC DNA]</scope>
    <source>
        <strain evidence="16 17">SY095</strain>
    </source>
</reference>
<dbReference type="UniPathway" id="UPA00050">
    <property type="reaction ID" value="UER00064"/>
</dbReference>
<dbReference type="Gene3D" id="3.30.70.890">
    <property type="entry name" value="GHMP kinase, C-terminal domain"/>
    <property type="match status" value="1"/>
</dbReference>
<evidence type="ECO:0000256" key="2">
    <source>
        <dbReference type="ARBA" id="ARBA00007370"/>
    </source>
</evidence>
<evidence type="ECO:0000313" key="16">
    <source>
        <dbReference type="EMBL" id="QEK11134.1"/>
    </source>
</evidence>
<dbReference type="GO" id="GO:0009088">
    <property type="term" value="P:threonine biosynthetic process"/>
    <property type="evidence" value="ECO:0007669"/>
    <property type="project" value="UniProtKB-UniRule"/>
</dbReference>
<evidence type="ECO:0000256" key="11">
    <source>
        <dbReference type="ARBA" id="ARBA00049375"/>
    </source>
</evidence>
<feature type="binding site" evidence="13">
    <location>
        <begin position="82"/>
        <end position="92"/>
    </location>
    <ligand>
        <name>ATP</name>
        <dbReference type="ChEBI" id="CHEBI:30616"/>
    </ligand>
</feature>
<organism evidence="16 17">
    <name type="scientific">Crassaminicella thermophila</name>
    <dbReference type="NCBI Taxonomy" id="2599308"/>
    <lineage>
        <taxon>Bacteria</taxon>
        <taxon>Bacillati</taxon>
        <taxon>Bacillota</taxon>
        <taxon>Clostridia</taxon>
        <taxon>Eubacteriales</taxon>
        <taxon>Clostridiaceae</taxon>
        <taxon>Crassaminicella</taxon>
    </lineage>
</organism>
<dbReference type="PANTHER" id="PTHR20861:SF1">
    <property type="entry name" value="HOMOSERINE KINASE"/>
    <property type="match status" value="1"/>
</dbReference>
<dbReference type="GO" id="GO:0005737">
    <property type="term" value="C:cytoplasm"/>
    <property type="evidence" value="ECO:0007669"/>
    <property type="project" value="UniProtKB-SubCell"/>
</dbReference>
<keyword evidence="6 13" id="KW-0808">Transferase</keyword>
<dbReference type="InterPro" id="IPR006203">
    <property type="entry name" value="GHMP_knse_ATP-bd_CS"/>
</dbReference>
<accession>A0A5C0SD43</accession>
<comment type="similarity">
    <text evidence="2 13">Belongs to the GHMP kinase family. Homoserine kinase subfamily.</text>
</comment>
<comment type="pathway">
    <text evidence="1 13">Amino-acid biosynthesis; L-threonine biosynthesis; L-threonine from L-aspartate: step 4/5.</text>
</comment>
<evidence type="ECO:0000256" key="3">
    <source>
        <dbReference type="ARBA" id="ARBA00012078"/>
    </source>
</evidence>
<dbReference type="OrthoDB" id="9769912at2"/>
<keyword evidence="5 13" id="KW-0028">Amino-acid biosynthesis</keyword>
<dbReference type="NCBIfam" id="TIGR00191">
    <property type="entry name" value="thrB"/>
    <property type="match status" value="1"/>
</dbReference>
<dbReference type="InterPro" id="IPR013750">
    <property type="entry name" value="GHMP_kinase_C_dom"/>
</dbReference>
<evidence type="ECO:0000256" key="1">
    <source>
        <dbReference type="ARBA" id="ARBA00005015"/>
    </source>
</evidence>
<dbReference type="InterPro" id="IPR036554">
    <property type="entry name" value="GHMP_kinase_C_sf"/>
</dbReference>
<dbReference type="SUPFAM" id="SSF54211">
    <property type="entry name" value="Ribosomal protein S5 domain 2-like"/>
    <property type="match status" value="1"/>
</dbReference>
<dbReference type="PROSITE" id="PS00627">
    <property type="entry name" value="GHMP_KINASES_ATP"/>
    <property type="match status" value="1"/>
</dbReference>
<proteinExistence type="inferred from homology"/>
<dbReference type="InterPro" id="IPR020568">
    <property type="entry name" value="Ribosomal_Su5_D2-typ_SF"/>
</dbReference>
<dbReference type="RefSeq" id="WP_148808209.1">
    <property type="nucleotide sequence ID" value="NZ_CP042243.1"/>
</dbReference>
<dbReference type="InterPro" id="IPR006204">
    <property type="entry name" value="GHMP_kinase_N_dom"/>
</dbReference>
<dbReference type="AlphaFoldDB" id="A0A5C0SD43"/>
<dbReference type="PANTHER" id="PTHR20861">
    <property type="entry name" value="HOMOSERINE/4-DIPHOSPHOCYTIDYL-2-C-METHYL-D-ERYTHRITOL KINASE"/>
    <property type="match status" value="1"/>
</dbReference>
<name>A0A5C0SD43_CRATE</name>
<comment type="subcellular location">
    <subcellularLocation>
        <location evidence="13">Cytoplasm</location>
    </subcellularLocation>
</comment>
<dbReference type="HAMAP" id="MF_00384">
    <property type="entry name" value="Homoser_kinase"/>
    <property type="match status" value="1"/>
</dbReference>
<feature type="domain" description="GHMP kinase N-terminal" evidence="14">
    <location>
        <begin position="52"/>
        <end position="135"/>
    </location>
</feature>
<dbReference type="GO" id="GO:0005524">
    <property type="term" value="F:ATP binding"/>
    <property type="evidence" value="ECO:0007669"/>
    <property type="project" value="UniProtKB-UniRule"/>
</dbReference>
<gene>
    <name evidence="13" type="primary">thrB</name>
    <name evidence="16" type="ORF">FQB35_01455</name>
</gene>
<comment type="catalytic activity">
    <reaction evidence="11 13">
        <text>L-homoserine + ATP = O-phospho-L-homoserine + ADP + H(+)</text>
        <dbReference type="Rhea" id="RHEA:13985"/>
        <dbReference type="ChEBI" id="CHEBI:15378"/>
        <dbReference type="ChEBI" id="CHEBI:30616"/>
        <dbReference type="ChEBI" id="CHEBI:57476"/>
        <dbReference type="ChEBI" id="CHEBI:57590"/>
        <dbReference type="ChEBI" id="CHEBI:456216"/>
        <dbReference type="EC" id="2.7.1.39"/>
    </reaction>
</comment>
<dbReference type="Proteomes" id="UP000324646">
    <property type="component" value="Chromosome"/>
</dbReference>
<feature type="domain" description="GHMP kinase C-terminal" evidence="15">
    <location>
        <begin position="211"/>
        <end position="260"/>
    </location>
</feature>
<keyword evidence="8 13" id="KW-0547">Nucleotide-binding</keyword>
<evidence type="ECO:0000313" key="17">
    <source>
        <dbReference type="Proteomes" id="UP000324646"/>
    </source>
</evidence>
<dbReference type="EMBL" id="CP042243">
    <property type="protein sequence ID" value="QEK11134.1"/>
    <property type="molecule type" value="Genomic_DNA"/>
</dbReference>
<evidence type="ECO:0000256" key="12">
    <source>
        <dbReference type="ARBA" id="ARBA00049954"/>
    </source>
</evidence>
<evidence type="ECO:0000256" key="6">
    <source>
        <dbReference type="ARBA" id="ARBA00022679"/>
    </source>
</evidence>
<evidence type="ECO:0000256" key="8">
    <source>
        <dbReference type="ARBA" id="ARBA00022741"/>
    </source>
</evidence>